<name>A0ABT7QT35_9BACT</name>
<evidence type="ECO:0000256" key="1">
    <source>
        <dbReference type="SAM" id="Phobius"/>
    </source>
</evidence>
<dbReference type="EMBL" id="JAQIBC010000006">
    <property type="protein sequence ID" value="MDM5264241.1"/>
    <property type="molecule type" value="Genomic_DNA"/>
</dbReference>
<keyword evidence="3" id="KW-1185">Reference proteome</keyword>
<evidence type="ECO:0008006" key="4">
    <source>
        <dbReference type="Google" id="ProtNLM"/>
    </source>
</evidence>
<dbReference type="Proteomes" id="UP001169066">
    <property type="component" value="Unassembled WGS sequence"/>
</dbReference>
<keyword evidence="1" id="KW-0472">Membrane</keyword>
<evidence type="ECO:0000313" key="2">
    <source>
        <dbReference type="EMBL" id="MDM5264241.1"/>
    </source>
</evidence>
<comment type="caution">
    <text evidence="2">The sequence shown here is derived from an EMBL/GenBank/DDBJ whole genome shotgun (WGS) entry which is preliminary data.</text>
</comment>
<reference evidence="2" key="1">
    <citation type="submission" date="2023-01" db="EMBL/GenBank/DDBJ databases">
        <title>Sulfurovum sp. XTW-4 genome assembly.</title>
        <authorList>
            <person name="Wang J."/>
        </authorList>
    </citation>
    <scope>NUCLEOTIDE SEQUENCE</scope>
    <source>
        <strain evidence="2">XTW-4</strain>
    </source>
</reference>
<protein>
    <recommendedName>
        <fullName evidence="4">Haemolysin XhlA</fullName>
    </recommendedName>
</protein>
<proteinExistence type="predicted"/>
<keyword evidence="1" id="KW-1133">Transmembrane helix</keyword>
<evidence type="ECO:0000313" key="3">
    <source>
        <dbReference type="Proteomes" id="UP001169066"/>
    </source>
</evidence>
<gene>
    <name evidence="2" type="ORF">PF327_08550</name>
</gene>
<keyword evidence="1" id="KW-0812">Transmembrane</keyword>
<feature type="transmembrane region" description="Helical" evidence="1">
    <location>
        <begin position="33"/>
        <end position="54"/>
    </location>
</feature>
<sequence length="56" mass="6564">MKTIEELEKELEAAHRTINELTEKDEEKCKVRIIHIVAWLLGGFLSYLAFIYILSN</sequence>
<organism evidence="2 3">
    <name type="scientific">Sulfurovum xiamenensis</name>
    <dbReference type="NCBI Taxonomy" id="3019066"/>
    <lineage>
        <taxon>Bacteria</taxon>
        <taxon>Pseudomonadati</taxon>
        <taxon>Campylobacterota</taxon>
        <taxon>Epsilonproteobacteria</taxon>
        <taxon>Campylobacterales</taxon>
        <taxon>Sulfurovaceae</taxon>
        <taxon>Sulfurovum</taxon>
    </lineage>
</organism>
<dbReference type="RefSeq" id="WP_289402160.1">
    <property type="nucleotide sequence ID" value="NZ_JAQIBC010000006.1"/>
</dbReference>
<accession>A0ABT7QT35</accession>